<keyword evidence="2" id="KW-0472">Membrane</keyword>
<dbReference type="PANTHER" id="PTHR36340:SF1">
    <property type="entry name" value="NAD(P)H DEHYDROGENASE SUBUNIT CRR3, CHLOROPLASTIC-RELATED"/>
    <property type="match status" value="1"/>
</dbReference>
<dbReference type="Proteomes" id="UP000327013">
    <property type="component" value="Chromosome 6"/>
</dbReference>
<dbReference type="GO" id="GO:0009773">
    <property type="term" value="P:photosynthetic electron transport in photosystem I"/>
    <property type="evidence" value="ECO:0007669"/>
    <property type="project" value="InterPro"/>
</dbReference>
<dbReference type="GO" id="GO:0009535">
    <property type="term" value="C:chloroplast thylakoid membrane"/>
    <property type="evidence" value="ECO:0007669"/>
    <property type="project" value="InterPro"/>
</dbReference>
<dbReference type="AlphaFoldDB" id="A0A5N6REZ3"/>
<accession>A0A5N6REZ3</accession>
<evidence type="ECO:0000256" key="2">
    <source>
        <dbReference type="SAM" id="Phobius"/>
    </source>
</evidence>
<feature type="transmembrane region" description="Helical" evidence="2">
    <location>
        <begin position="155"/>
        <end position="178"/>
    </location>
</feature>
<dbReference type="OrthoDB" id="786513at2759"/>
<protein>
    <recommendedName>
        <fullName evidence="5">NAD(P)H dehydrogenase subunit CRR3, chloroplastic</fullName>
    </recommendedName>
</protein>
<dbReference type="GO" id="GO:0010598">
    <property type="term" value="C:NAD(P)H dehydrogenase complex (plastoquinone)"/>
    <property type="evidence" value="ECO:0007669"/>
    <property type="project" value="InterPro"/>
</dbReference>
<dbReference type="InterPro" id="IPR038931">
    <property type="entry name" value="CRR3"/>
</dbReference>
<reference evidence="3 4" key="1">
    <citation type="submission" date="2019-06" db="EMBL/GenBank/DDBJ databases">
        <title>A chromosomal-level reference genome of Carpinus fangiana (Coryloideae, Betulaceae).</title>
        <authorList>
            <person name="Yang X."/>
            <person name="Wang Z."/>
            <person name="Zhang L."/>
            <person name="Hao G."/>
            <person name="Liu J."/>
            <person name="Yang Y."/>
        </authorList>
    </citation>
    <scope>NUCLEOTIDE SEQUENCE [LARGE SCALE GENOMIC DNA]</scope>
    <source>
        <strain evidence="3">Cfa_2016G</strain>
        <tissue evidence="3">Leaf</tissue>
    </source>
</reference>
<keyword evidence="4" id="KW-1185">Reference proteome</keyword>
<feature type="compositionally biased region" description="Low complexity" evidence="1">
    <location>
        <begin position="55"/>
        <end position="71"/>
    </location>
</feature>
<keyword evidence="2" id="KW-0812">Transmembrane</keyword>
<proteinExistence type="predicted"/>
<keyword evidence="2" id="KW-1133">Transmembrane helix</keyword>
<evidence type="ECO:0000256" key="1">
    <source>
        <dbReference type="SAM" id="MobiDB-lite"/>
    </source>
</evidence>
<gene>
    <name evidence="3" type="ORF">FH972_014982</name>
</gene>
<evidence type="ECO:0000313" key="4">
    <source>
        <dbReference type="Proteomes" id="UP000327013"/>
    </source>
</evidence>
<dbReference type="EMBL" id="CM017326">
    <property type="protein sequence ID" value="KAE8076321.1"/>
    <property type="molecule type" value="Genomic_DNA"/>
</dbReference>
<sequence length="192" mass="21641">MLENEKKYPIHCPTPLVKVADTETMYCLSCVSITKPLALASLPTNDSPPPPPIQTNPTKPLMHTTKPTTSLPKKKQQQNKRQSPSIAEIERAIGAGRYRDIDASELKEEEVANFDFMSMSFTGKFEGPVEKKLRETGEWLVTSTESKFRASGKKIFMFIFQWMLPIWTLSLLMASGVVKLPFSTPFLDDLLM</sequence>
<name>A0A5N6REZ3_9ROSI</name>
<evidence type="ECO:0000313" key="3">
    <source>
        <dbReference type="EMBL" id="KAE8076321.1"/>
    </source>
</evidence>
<evidence type="ECO:0008006" key="5">
    <source>
        <dbReference type="Google" id="ProtNLM"/>
    </source>
</evidence>
<organism evidence="3 4">
    <name type="scientific">Carpinus fangiana</name>
    <dbReference type="NCBI Taxonomy" id="176857"/>
    <lineage>
        <taxon>Eukaryota</taxon>
        <taxon>Viridiplantae</taxon>
        <taxon>Streptophyta</taxon>
        <taxon>Embryophyta</taxon>
        <taxon>Tracheophyta</taxon>
        <taxon>Spermatophyta</taxon>
        <taxon>Magnoliopsida</taxon>
        <taxon>eudicotyledons</taxon>
        <taxon>Gunneridae</taxon>
        <taxon>Pentapetalae</taxon>
        <taxon>rosids</taxon>
        <taxon>fabids</taxon>
        <taxon>Fagales</taxon>
        <taxon>Betulaceae</taxon>
        <taxon>Carpinus</taxon>
    </lineage>
</organism>
<feature type="region of interest" description="Disordered" evidence="1">
    <location>
        <begin position="42"/>
        <end position="87"/>
    </location>
</feature>
<dbReference type="PANTHER" id="PTHR36340">
    <property type="entry name" value="NAD(P)H DEHYDROGENASE SUBUNIT CRR3, CHLOROPLASTIC-RELATED"/>
    <property type="match status" value="1"/>
</dbReference>